<dbReference type="InterPro" id="IPR045462">
    <property type="entry name" value="aa-tRNA-synth_I_cd-bd"/>
</dbReference>
<keyword evidence="5 8" id="KW-0067">ATP-binding</keyword>
<dbReference type="Proteomes" id="UP000426027">
    <property type="component" value="Chromosome"/>
</dbReference>
<keyword evidence="3 8" id="KW-0436">Ligase</keyword>
<dbReference type="GO" id="GO:0004818">
    <property type="term" value="F:glutamate-tRNA ligase activity"/>
    <property type="evidence" value="ECO:0007669"/>
    <property type="project" value="UniProtKB-UniRule"/>
</dbReference>
<dbReference type="PROSITE" id="PS00178">
    <property type="entry name" value="AA_TRNA_LIGASE_I"/>
    <property type="match status" value="1"/>
</dbReference>
<feature type="domain" description="Aminoacyl-tRNA synthetase class I anticodon-binding" evidence="10">
    <location>
        <begin position="364"/>
        <end position="503"/>
    </location>
</feature>
<dbReference type="EC" id="6.1.1.17" evidence="8"/>
<dbReference type="GO" id="GO:0008270">
    <property type="term" value="F:zinc ion binding"/>
    <property type="evidence" value="ECO:0007669"/>
    <property type="project" value="InterPro"/>
</dbReference>
<dbReference type="PRINTS" id="PR00987">
    <property type="entry name" value="TRNASYNTHGLU"/>
</dbReference>
<keyword evidence="6 8" id="KW-0648">Protein biosynthesis</keyword>
<comment type="subcellular location">
    <subcellularLocation>
        <location evidence="8">Cytoplasm</location>
    </subcellularLocation>
</comment>
<gene>
    <name evidence="8" type="primary">gltX</name>
    <name evidence="11" type="ORF">GLV81_05430</name>
</gene>
<dbReference type="Gene3D" id="3.40.50.620">
    <property type="entry name" value="HUPs"/>
    <property type="match status" value="1"/>
</dbReference>
<dbReference type="SUPFAM" id="SSF48163">
    <property type="entry name" value="An anticodon-binding domain of class I aminoacyl-tRNA synthetases"/>
    <property type="match status" value="1"/>
</dbReference>
<dbReference type="NCBIfam" id="TIGR00464">
    <property type="entry name" value="gltX_bact"/>
    <property type="match status" value="1"/>
</dbReference>
<evidence type="ECO:0000259" key="9">
    <source>
        <dbReference type="Pfam" id="PF00749"/>
    </source>
</evidence>
<dbReference type="CDD" id="cd00808">
    <property type="entry name" value="GluRS_core"/>
    <property type="match status" value="1"/>
</dbReference>
<dbReference type="GO" id="GO:0000049">
    <property type="term" value="F:tRNA binding"/>
    <property type="evidence" value="ECO:0007669"/>
    <property type="project" value="InterPro"/>
</dbReference>
<comment type="catalytic activity">
    <reaction evidence="8">
        <text>tRNA(Glu) + L-glutamate + ATP = L-glutamyl-tRNA(Glu) + AMP + diphosphate</text>
        <dbReference type="Rhea" id="RHEA:23540"/>
        <dbReference type="Rhea" id="RHEA-COMP:9663"/>
        <dbReference type="Rhea" id="RHEA-COMP:9680"/>
        <dbReference type="ChEBI" id="CHEBI:29985"/>
        <dbReference type="ChEBI" id="CHEBI:30616"/>
        <dbReference type="ChEBI" id="CHEBI:33019"/>
        <dbReference type="ChEBI" id="CHEBI:78442"/>
        <dbReference type="ChEBI" id="CHEBI:78520"/>
        <dbReference type="ChEBI" id="CHEBI:456215"/>
        <dbReference type="EC" id="6.1.1.17"/>
    </reaction>
</comment>
<dbReference type="RefSeq" id="WP_157477534.1">
    <property type="nucleotide sequence ID" value="NZ_CP046566.1"/>
</dbReference>
<protein>
    <recommendedName>
        <fullName evidence="8">Glutamate--tRNA ligase</fullName>
        <ecNumber evidence="8">6.1.1.17</ecNumber>
    </recommendedName>
    <alternativeName>
        <fullName evidence="8">Glutamyl-tRNA synthetase</fullName>
        <shortName evidence="8">GluRS</shortName>
    </alternativeName>
</protein>
<dbReference type="Pfam" id="PF19269">
    <property type="entry name" value="Anticodon_2"/>
    <property type="match status" value="1"/>
</dbReference>
<dbReference type="GO" id="GO:0005829">
    <property type="term" value="C:cytosol"/>
    <property type="evidence" value="ECO:0007669"/>
    <property type="project" value="TreeGrafter"/>
</dbReference>
<name>A0A6I6GRA8_9BACT</name>
<dbReference type="GO" id="GO:0005524">
    <property type="term" value="F:ATP binding"/>
    <property type="evidence" value="ECO:0007669"/>
    <property type="project" value="UniProtKB-UniRule"/>
</dbReference>
<dbReference type="AlphaFoldDB" id="A0A6I6GRA8"/>
<keyword evidence="2 8" id="KW-0963">Cytoplasm</keyword>
<dbReference type="FunFam" id="3.40.50.620:FF:000127">
    <property type="entry name" value="Glutamate--tRNA ligase"/>
    <property type="match status" value="1"/>
</dbReference>
<dbReference type="PANTHER" id="PTHR43311:SF2">
    <property type="entry name" value="GLUTAMATE--TRNA LIGASE, MITOCHONDRIAL-RELATED"/>
    <property type="match status" value="1"/>
</dbReference>
<feature type="domain" description="Glutamyl/glutaminyl-tRNA synthetase class Ib catalytic" evidence="9">
    <location>
        <begin position="5"/>
        <end position="348"/>
    </location>
</feature>
<dbReference type="InterPro" id="IPR014729">
    <property type="entry name" value="Rossmann-like_a/b/a_fold"/>
</dbReference>
<evidence type="ECO:0000256" key="1">
    <source>
        <dbReference type="ARBA" id="ARBA00007894"/>
    </source>
</evidence>
<dbReference type="HAMAP" id="MF_00022">
    <property type="entry name" value="Glu_tRNA_synth_type1"/>
    <property type="match status" value="1"/>
</dbReference>
<dbReference type="InterPro" id="IPR001412">
    <property type="entry name" value="aa-tRNA-synth_I_CS"/>
</dbReference>
<keyword evidence="4 8" id="KW-0547">Nucleotide-binding</keyword>
<dbReference type="EMBL" id="CP046566">
    <property type="protein sequence ID" value="QGW27609.1"/>
    <property type="molecule type" value="Genomic_DNA"/>
</dbReference>
<dbReference type="InterPro" id="IPR020058">
    <property type="entry name" value="Glu/Gln-tRNA-synth_Ib_cat-dom"/>
</dbReference>
<keyword evidence="12" id="KW-1185">Reference proteome</keyword>
<dbReference type="InterPro" id="IPR049940">
    <property type="entry name" value="GluQ/Sye"/>
</dbReference>
<evidence type="ECO:0000256" key="7">
    <source>
        <dbReference type="ARBA" id="ARBA00023146"/>
    </source>
</evidence>
<dbReference type="Gene3D" id="1.10.10.350">
    <property type="match status" value="1"/>
</dbReference>
<reference evidence="11 12" key="1">
    <citation type="submission" date="2019-11" db="EMBL/GenBank/DDBJ databases">
        <authorList>
            <person name="Im W.T."/>
        </authorList>
    </citation>
    <scope>NUCLEOTIDE SEQUENCE [LARGE SCALE GENOMIC DNA]</scope>
    <source>
        <strain evidence="11 12">SB-02</strain>
    </source>
</reference>
<dbReference type="GO" id="GO:0006424">
    <property type="term" value="P:glutamyl-tRNA aminoacylation"/>
    <property type="evidence" value="ECO:0007669"/>
    <property type="project" value="UniProtKB-UniRule"/>
</dbReference>
<keyword evidence="7 8" id="KW-0030">Aminoacyl-tRNA synthetase</keyword>
<evidence type="ECO:0000256" key="5">
    <source>
        <dbReference type="ARBA" id="ARBA00022840"/>
    </source>
</evidence>
<comment type="function">
    <text evidence="8">Catalyzes the attachment of glutamate to tRNA(Glu) in a two-step reaction: glutamate is first activated by ATP to form Glu-AMP and then transferred to the acceptor end of tRNA(Glu).</text>
</comment>
<feature type="short sequence motif" description="'HIGH' region" evidence="8">
    <location>
        <begin position="11"/>
        <end position="21"/>
    </location>
</feature>
<feature type="short sequence motif" description="'KMSKS' region" evidence="8">
    <location>
        <begin position="262"/>
        <end position="266"/>
    </location>
</feature>
<evidence type="ECO:0000256" key="4">
    <source>
        <dbReference type="ARBA" id="ARBA00022741"/>
    </source>
</evidence>
<comment type="subunit">
    <text evidence="8">Monomer.</text>
</comment>
<comment type="similarity">
    <text evidence="1 8">Belongs to the class-I aminoacyl-tRNA synthetase family. Glutamate--tRNA ligase type 1 subfamily.</text>
</comment>
<organism evidence="11 12">
    <name type="scientific">Phnomibacter ginsenosidimutans</name>
    <dbReference type="NCBI Taxonomy" id="2676868"/>
    <lineage>
        <taxon>Bacteria</taxon>
        <taxon>Pseudomonadati</taxon>
        <taxon>Bacteroidota</taxon>
        <taxon>Chitinophagia</taxon>
        <taxon>Chitinophagales</taxon>
        <taxon>Chitinophagaceae</taxon>
        <taxon>Phnomibacter</taxon>
    </lineage>
</organism>
<evidence type="ECO:0000256" key="3">
    <source>
        <dbReference type="ARBA" id="ARBA00022598"/>
    </source>
</evidence>
<evidence type="ECO:0000313" key="11">
    <source>
        <dbReference type="EMBL" id="QGW27609.1"/>
    </source>
</evidence>
<evidence type="ECO:0000259" key="10">
    <source>
        <dbReference type="Pfam" id="PF19269"/>
    </source>
</evidence>
<dbReference type="SUPFAM" id="SSF52374">
    <property type="entry name" value="Nucleotidylyl transferase"/>
    <property type="match status" value="1"/>
</dbReference>
<dbReference type="Gene3D" id="1.10.8.70">
    <property type="entry name" value="Glutamate-tRNA synthetase, class I, anticodon-binding domain 1"/>
    <property type="match status" value="1"/>
</dbReference>
<proteinExistence type="inferred from homology"/>
<evidence type="ECO:0000256" key="6">
    <source>
        <dbReference type="ARBA" id="ARBA00022917"/>
    </source>
</evidence>
<dbReference type="Pfam" id="PF00749">
    <property type="entry name" value="tRNA-synt_1c"/>
    <property type="match status" value="1"/>
</dbReference>
<sequence>MSQRVRVRFAPSPTGGLHLGGVRTVLYNYLFARQHGGDFVLRIEDTDQTRFVPGAEAYILDCLKWCGLEPDESVVKPGAYGPYRQSERKEMYQQYAHRLVEQGDAYYAFDTPAELEAMREQYKTPENPSPTYNQQVRQHMRNSLNMELEAARELIAEGTPYVVRIKMPVDEVIGFTDMVRGEVNVHTSQVDDKVLLKADGMPTYHLAVVVDDYLMKITHAFRGEEWLSSAPVHLMLWKKLGWEDSMPAWAHLPLIMGPDGAKLSKRHGNKYGFPIFAMNWTDPVKNEFTEGFRERGFLPEAFVNLLALMGWNDGSGQEIFTLDEMVQRFSMERVHSAGAQFDFEKAKWYNHEWIKRSTAQRLLPEVQQVLAQHGITDCNEQVLLQVIDLVKERCTLLSDFYEQAGFFFQAPASIDTESIKGKWNEQKTLFFTELIRNYELTQLWQAADLEHAFKEIAAVNGLKPGELMLPFRIMLVGGKFGPAVFDIASIIGKEATIARIRRTLKELVPFSPEMAINLFETVAQVSENVFKHFNGKQVKDTELLSLILLRRLNSISISLSTLSSEVNNRFENEFGFGIIARAVLLDQLIVLNLVDIFTRGKEKKLPEEEIHKQLNYASKVRLADGLNQTLAYFTTVNQVKFYAISEPDQFIEKFTNKYKGFLSPDYDPNNGKSNKQPFLKAPFANDLFKETSLQPTLKGLLDVYEQYIYYSKYDHVSILTHELMSEGIFDRKKRINSISERMILHLHLTLYLLKETTPSDNYLNSLIDDFEHYHKSLVENF</sequence>
<evidence type="ECO:0000256" key="2">
    <source>
        <dbReference type="ARBA" id="ARBA00022490"/>
    </source>
</evidence>
<evidence type="ECO:0000313" key="12">
    <source>
        <dbReference type="Proteomes" id="UP000426027"/>
    </source>
</evidence>
<dbReference type="InterPro" id="IPR020751">
    <property type="entry name" value="aa-tRNA-synth_I_codon-bd_sub2"/>
</dbReference>
<comment type="caution">
    <text evidence="8">Lacks conserved residue(s) required for the propagation of feature annotation.</text>
</comment>
<dbReference type="InterPro" id="IPR000924">
    <property type="entry name" value="Glu/Gln-tRNA-synth"/>
</dbReference>
<dbReference type="InterPro" id="IPR004527">
    <property type="entry name" value="Glu-tRNA-ligase_bac/mito"/>
</dbReference>
<accession>A0A6I6GRA8</accession>
<evidence type="ECO:0000256" key="8">
    <source>
        <dbReference type="HAMAP-Rule" id="MF_00022"/>
    </source>
</evidence>
<dbReference type="InterPro" id="IPR033910">
    <property type="entry name" value="GluRS_core"/>
</dbReference>
<feature type="binding site" evidence="8">
    <location>
        <position position="265"/>
    </location>
    <ligand>
        <name>ATP</name>
        <dbReference type="ChEBI" id="CHEBI:30616"/>
    </ligand>
</feature>
<dbReference type="KEGG" id="fls:GLV81_05430"/>
<dbReference type="InterPro" id="IPR008925">
    <property type="entry name" value="aa_tRNA-synth_I_cd-bd_sf"/>
</dbReference>
<dbReference type="InterPro" id="IPR020752">
    <property type="entry name" value="Glu-tRNA-synth_I_codon-bd_sub1"/>
</dbReference>
<dbReference type="PANTHER" id="PTHR43311">
    <property type="entry name" value="GLUTAMATE--TRNA LIGASE"/>
    <property type="match status" value="1"/>
</dbReference>